<dbReference type="GO" id="GO:0005737">
    <property type="term" value="C:cytoplasm"/>
    <property type="evidence" value="ECO:0007669"/>
    <property type="project" value="UniProtKB-SubCell"/>
</dbReference>
<comment type="similarity">
    <text evidence="4">Belongs to the peroxiredoxin-like PRXL2 family. PRXL2A subfamily.</text>
</comment>
<evidence type="ECO:0000256" key="1">
    <source>
        <dbReference type="ARBA" id="ARBA00004496"/>
    </source>
</evidence>
<feature type="region of interest" description="Disordered" evidence="8">
    <location>
        <begin position="106"/>
        <end position="128"/>
    </location>
</feature>
<evidence type="ECO:0000256" key="3">
    <source>
        <dbReference type="ARBA" id="ARBA00023284"/>
    </source>
</evidence>
<dbReference type="Pfam" id="PF13911">
    <property type="entry name" value="AhpC-TSA_2"/>
    <property type="match status" value="1"/>
</dbReference>
<name>A0A6J1D6X9_MOMCH</name>
<accession>A0A6J1D6X9</accession>
<evidence type="ECO:0000256" key="6">
    <source>
        <dbReference type="ARBA" id="ARBA00032058"/>
    </source>
</evidence>
<gene>
    <name evidence="10" type="primary">LOC111017599</name>
</gene>
<proteinExistence type="inferred from homology"/>
<reference evidence="10" key="1">
    <citation type="submission" date="2025-08" db="UniProtKB">
        <authorList>
            <consortium name="RefSeq"/>
        </authorList>
    </citation>
    <scope>IDENTIFICATION</scope>
    <source>
        <strain evidence="10">OHB3-1</strain>
    </source>
</reference>
<keyword evidence="3" id="KW-0676">Redox-active center</keyword>
<evidence type="ECO:0000256" key="2">
    <source>
        <dbReference type="ARBA" id="ARBA00022490"/>
    </source>
</evidence>
<dbReference type="PANTHER" id="PTHR28630:SF31">
    <property type="entry name" value="PEROXIREDOXIN-LIKE 2A"/>
    <property type="match status" value="1"/>
</dbReference>
<dbReference type="InterPro" id="IPR032801">
    <property type="entry name" value="PXL2A/B/C"/>
</dbReference>
<dbReference type="PANTHER" id="PTHR28630">
    <property type="match status" value="1"/>
</dbReference>
<protein>
    <recommendedName>
        <fullName evidence="5">Peroxiredoxin-like 2A</fullName>
    </recommendedName>
    <alternativeName>
        <fullName evidence="7">Peroxiredoxin-like 2 activated in M-CSF stimulated monocytes</fullName>
    </alternativeName>
    <alternativeName>
        <fullName evidence="6">Redox-regulatory protein FAM213A</fullName>
    </alternativeName>
</protein>
<evidence type="ECO:0000313" key="9">
    <source>
        <dbReference type="Proteomes" id="UP000504603"/>
    </source>
</evidence>
<evidence type="ECO:0000313" key="10">
    <source>
        <dbReference type="RefSeq" id="XP_022149107.1"/>
    </source>
</evidence>
<evidence type="ECO:0000256" key="4">
    <source>
        <dbReference type="ARBA" id="ARBA00023787"/>
    </source>
</evidence>
<organism evidence="9 10">
    <name type="scientific">Momordica charantia</name>
    <name type="common">Bitter gourd</name>
    <name type="synonym">Balsam pear</name>
    <dbReference type="NCBI Taxonomy" id="3673"/>
    <lineage>
        <taxon>Eukaryota</taxon>
        <taxon>Viridiplantae</taxon>
        <taxon>Streptophyta</taxon>
        <taxon>Embryophyta</taxon>
        <taxon>Tracheophyta</taxon>
        <taxon>Spermatophyta</taxon>
        <taxon>Magnoliopsida</taxon>
        <taxon>eudicotyledons</taxon>
        <taxon>Gunneridae</taxon>
        <taxon>Pentapetalae</taxon>
        <taxon>rosids</taxon>
        <taxon>fabids</taxon>
        <taxon>Cucurbitales</taxon>
        <taxon>Cucurbitaceae</taxon>
        <taxon>Momordiceae</taxon>
        <taxon>Momordica</taxon>
    </lineage>
</organism>
<evidence type="ECO:0000256" key="7">
    <source>
        <dbReference type="ARBA" id="ARBA00032129"/>
    </source>
</evidence>
<dbReference type="Proteomes" id="UP000504603">
    <property type="component" value="Unplaced"/>
</dbReference>
<feature type="compositionally biased region" description="Basic and acidic residues" evidence="8">
    <location>
        <begin position="106"/>
        <end position="120"/>
    </location>
</feature>
<keyword evidence="9" id="KW-1185">Reference proteome</keyword>
<evidence type="ECO:0000256" key="8">
    <source>
        <dbReference type="SAM" id="MobiDB-lite"/>
    </source>
</evidence>
<dbReference type="AlphaFoldDB" id="A0A6J1D6X9"/>
<keyword evidence="2" id="KW-0963">Cytoplasm</keyword>
<dbReference type="GeneID" id="111017599"/>
<dbReference type="OrthoDB" id="40334at2759"/>
<evidence type="ECO:0000256" key="5">
    <source>
        <dbReference type="ARBA" id="ARBA00023849"/>
    </source>
</evidence>
<comment type="subcellular location">
    <subcellularLocation>
        <location evidence="1">Cytoplasm</location>
    </subcellularLocation>
</comment>
<sequence>MASFSVEDFVGDGVLKDLLPNLLEEGWDDVPTLKVMNSEDMDAMKMTQQQKEAIEIRCYLHDRALMQYGDRLESSRKCLPELLSLSVEDLISQFHMKRGHIARFKDRNSSCEDPATKKSDAPSPSTSIKRTYQSITAKRMQSMRSRTFQDRTVEQALGDFKIDEGYVFKGIVAAEPADPRACGCVQPPPMVDEVAPYSAIESISIQKLTPDYKIGMERLVKTKTPPMKASDLWQNKPAIILCIRRPGCIMCRAEAHQIYARKPIFDALGFQLFAVIHEHIESEVQDFWPRYWGGSVIFDQGRGFFKALGGGKLMKEKFLSGFVFNPRAIANYKRAKAVGLKQNFNGEGEIKGGLFILGSGKNGIAYQFIERNFGDWAPLSEVIEICTKLQNQSQAPGASIKRSPQDSRSSSLV</sequence>
<dbReference type="KEGG" id="mcha:111017599"/>
<dbReference type="RefSeq" id="XP_022149107.1">
    <property type="nucleotide sequence ID" value="XM_022293415.1"/>
</dbReference>